<sequence>MYVIRQTTGDKLGDVAELARQLRDAAVLAGPQDEQAAAVCAAVGAELDAILTNRRDQDPVFEVTTVPGLGTGTRG</sequence>
<evidence type="ECO:0000313" key="2">
    <source>
        <dbReference type="Proteomes" id="UP000597761"/>
    </source>
</evidence>
<dbReference type="EMBL" id="BMJI01000007">
    <property type="protein sequence ID" value="GGC89503.1"/>
    <property type="molecule type" value="Genomic_DNA"/>
</dbReference>
<gene>
    <name evidence="1" type="ORF">GCM10011512_15560</name>
</gene>
<accession>A0ABQ1P5V7</accession>
<organism evidence="1 2">
    <name type="scientific">Tersicoccus solisilvae</name>
    <dbReference type="NCBI Taxonomy" id="1882339"/>
    <lineage>
        <taxon>Bacteria</taxon>
        <taxon>Bacillati</taxon>
        <taxon>Actinomycetota</taxon>
        <taxon>Actinomycetes</taxon>
        <taxon>Micrococcales</taxon>
        <taxon>Micrococcaceae</taxon>
        <taxon>Tersicoccus</taxon>
    </lineage>
</organism>
<evidence type="ECO:0000313" key="1">
    <source>
        <dbReference type="EMBL" id="GGC89503.1"/>
    </source>
</evidence>
<keyword evidence="2" id="KW-1185">Reference proteome</keyword>
<proteinExistence type="predicted"/>
<comment type="caution">
    <text evidence="1">The sequence shown here is derived from an EMBL/GenBank/DDBJ whole genome shotgun (WGS) entry which is preliminary data.</text>
</comment>
<dbReference type="Proteomes" id="UP000597761">
    <property type="component" value="Unassembled WGS sequence"/>
</dbReference>
<protein>
    <submittedName>
        <fullName evidence="1">Uncharacterized protein</fullName>
    </submittedName>
</protein>
<reference evidence="2" key="1">
    <citation type="journal article" date="2019" name="Int. J. Syst. Evol. Microbiol.">
        <title>The Global Catalogue of Microorganisms (GCM) 10K type strain sequencing project: providing services to taxonomists for standard genome sequencing and annotation.</title>
        <authorList>
            <consortium name="The Broad Institute Genomics Platform"/>
            <consortium name="The Broad Institute Genome Sequencing Center for Infectious Disease"/>
            <person name="Wu L."/>
            <person name="Ma J."/>
        </authorList>
    </citation>
    <scope>NUCLEOTIDE SEQUENCE [LARGE SCALE GENOMIC DNA]</scope>
    <source>
        <strain evidence="2">CGMCC 1.15480</strain>
    </source>
</reference>
<name>A0ABQ1P5V7_9MICC</name>
<dbReference type="RefSeq" id="WP_188667776.1">
    <property type="nucleotide sequence ID" value="NZ_BMJI01000007.1"/>
</dbReference>